<dbReference type="STRING" id="246786.GS18_0210745"/>
<keyword evidence="2" id="KW-1185">Reference proteome</keyword>
<dbReference type="EMBL" id="JNVC02000005">
    <property type="protein sequence ID" value="KEZ51601.1"/>
    <property type="molecule type" value="Genomic_DNA"/>
</dbReference>
<evidence type="ECO:0000313" key="1">
    <source>
        <dbReference type="EMBL" id="KEZ51601.1"/>
    </source>
</evidence>
<evidence type="ECO:0000313" key="2">
    <source>
        <dbReference type="Proteomes" id="UP000028549"/>
    </source>
</evidence>
<sequence>MESKIQLHEIQSRIFQPARHFHLCMEEMKIASQYGTDIAEKWLDVYTRILAEEEYPVVHPIGQETFSLYAEYEAGVFEYALDIDGATAYINKNGLKAEIFEPSRIIHAVDQGNVNTDPARIKPNHKNPVMILQNSLLTNGKPYCINGNHRLTEAYKSGFQHIEVYVFREMEAVPLFYDTLSKAAYFLEIDRRQITGDLPAGLNGKSPMVNYFLG</sequence>
<gene>
    <name evidence="1" type="ORF">GS18_0210745</name>
</gene>
<protein>
    <recommendedName>
        <fullName evidence="3">ParB/Sulfiredoxin domain-containing protein</fullName>
    </recommendedName>
</protein>
<reference evidence="1 2" key="1">
    <citation type="journal article" date="2005" name="Int. J. Syst. Evol. Microbiol.">
        <title>Bacillus cibi sp. nov., isolated from jeotgal, a traditional Korean fermented seafood.</title>
        <authorList>
            <person name="Yoon J.H."/>
            <person name="Lee C.H."/>
            <person name="Oh T.K."/>
        </authorList>
    </citation>
    <scope>NUCLEOTIDE SEQUENCE [LARGE SCALE GENOMIC DNA]</scope>
    <source>
        <strain evidence="1 2">DSM 16189</strain>
    </source>
</reference>
<proteinExistence type="predicted"/>
<accession>A0A084GW89</accession>
<evidence type="ECO:0008006" key="3">
    <source>
        <dbReference type="Google" id="ProtNLM"/>
    </source>
</evidence>
<name>A0A084GW89_METID</name>
<dbReference type="Proteomes" id="UP000028549">
    <property type="component" value="Unassembled WGS sequence"/>
</dbReference>
<comment type="caution">
    <text evidence="1">The sequence shown here is derived from an EMBL/GenBank/DDBJ whole genome shotgun (WGS) entry which is preliminary data.</text>
</comment>
<dbReference type="AlphaFoldDB" id="A0A084GW89"/>
<organism evidence="1 2">
    <name type="scientific">Metabacillus indicus</name>
    <name type="common">Bacillus indicus</name>
    <dbReference type="NCBI Taxonomy" id="246786"/>
    <lineage>
        <taxon>Bacteria</taxon>
        <taxon>Bacillati</taxon>
        <taxon>Bacillota</taxon>
        <taxon>Bacilli</taxon>
        <taxon>Bacillales</taxon>
        <taxon>Bacillaceae</taxon>
        <taxon>Metabacillus</taxon>
    </lineage>
</organism>